<proteinExistence type="predicted"/>
<name>W9KJB8_FUSOX</name>
<evidence type="ECO:0000313" key="1">
    <source>
        <dbReference type="EMBL" id="EWZ42085.1"/>
    </source>
</evidence>
<dbReference type="Proteomes" id="UP000030766">
    <property type="component" value="Unassembled WGS sequence"/>
</dbReference>
<dbReference type="VEuPathDB" id="FungiDB:FOZG_07137"/>
<reference evidence="1" key="2">
    <citation type="submission" date="2012-06" db="EMBL/GenBank/DDBJ databases">
        <title>Annotation of the Genome Sequence of Fusarium oxysporum Fo47.</title>
        <authorList>
            <consortium name="The Broad Institute Genomics Platform"/>
            <person name="Ma L.-J."/>
            <person name="Corby-Kistler H."/>
            <person name="Broz K."/>
            <person name="Gale L.R."/>
            <person name="Jonkers W."/>
            <person name="O'Donnell K."/>
            <person name="Ploetz R."/>
            <person name="Steinberg C."/>
            <person name="Schwartz D.C."/>
            <person name="VanEtten H."/>
            <person name="Zhou S."/>
            <person name="Young S.K."/>
            <person name="Zeng Q."/>
            <person name="Gargeya S."/>
            <person name="Fitzgerald M."/>
            <person name="Abouelleil A."/>
            <person name="Alvarado L."/>
            <person name="Chapman S.B."/>
            <person name="Gainer-Dewar J."/>
            <person name="Goldberg J."/>
            <person name="Griggs A."/>
            <person name="Gujja S."/>
            <person name="Hansen M."/>
            <person name="Howarth C."/>
            <person name="Imamovic A."/>
            <person name="Ireland A."/>
            <person name="Larimer J."/>
            <person name="McCowan C."/>
            <person name="Murphy C."/>
            <person name="Pearson M."/>
            <person name="Poon T.W."/>
            <person name="Priest M."/>
            <person name="Roberts A."/>
            <person name="Saif S."/>
            <person name="Shea T."/>
            <person name="Sykes S."/>
            <person name="Wortman J."/>
            <person name="Nusbaum C."/>
            <person name="Birren B."/>
        </authorList>
    </citation>
    <scope>NUCLEOTIDE SEQUENCE</scope>
    <source>
        <strain evidence="1">Fo47</strain>
    </source>
</reference>
<dbReference type="EMBL" id="JH717899">
    <property type="protein sequence ID" value="EWZ42085.1"/>
    <property type="molecule type" value="Genomic_DNA"/>
</dbReference>
<dbReference type="HOGENOM" id="CLU_178679_0_0_1"/>
<organism evidence="1">
    <name type="scientific">Fusarium oxysporum Fo47</name>
    <dbReference type="NCBI Taxonomy" id="660027"/>
    <lineage>
        <taxon>Eukaryota</taxon>
        <taxon>Fungi</taxon>
        <taxon>Dikarya</taxon>
        <taxon>Ascomycota</taxon>
        <taxon>Pezizomycotina</taxon>
        <taxon>Sordariomycetes</taxon>
        <taxon>Hypocreomycetidae</taxon>
        <taxon>Hypocreales</taxon>
        <taxon>Nectriaceae</taxon>
        <taxon>Fusarium</taxon>
        <taxon>Fusarium oxysporum species complex</taxon>
    </lineage>
</organism>
<gene>
    <name evidence="1" type="ORF">FOZG_07137</name>
</gene>
<accession>W9KJB8</accession>
<dbReference type="AlphaFoldDB" id="W9KJB8"/>
<sequence length="103" mass="12130">MPSDEAWKNYESGEAEEKEKVSWNVTVSSHRYLRYFRHRRVAWNRGAVMWVSLRSPSRTEVEGLDYGQSPGESHGSSFKVRYEKAIRHCDVVLWDTSKPRVRL</sequence>
<protein>
    <submittedName>
        <fullName evidence="1">Uncharacterized protein</fullName>
    </submittedName>
</protein>
<reference evidence="1" key="1">
    <citation type="submission" date="2011-06" db="EMBL/GenBank/DDBJ databases">
        <title>The Genome Sequence of Fusarium oxysporum Fo47.</title>
        <authorList>
            <consortium name="The Broad Institute Genome Sequencing Platform"/>
            <person name="Ma L.-J."/>
            <person name="Gale L.R."/>
            <person name="Schwartz D.C."/>
            <person name="Zhou S."/>
            <person name="Corby-Kistler H."/>
            <person name="Young S.K."/>
            <person name="Zeng Q."/>
            <person name="Gargeya S."/>
            <person name="Fitzgerald M."/>
            <person name="Haas B."/>
            <person name="Abouelleil A."/>
            <person name="Alvarado L."/>
            <person name="Arachchi H.M."/>
            <person name="Berlin A."/>
            <person name="Brown A."/>
            <person name="Chapman S.B."/>
            <person name="Chen Z."/>
            <person name="Dunbar C."/>
            <person name="Freedman E."/>
            <person name="Gearin G."/>
            <person name="Gellesch M."/>
            <person name="Goldberg J."/>
            <person name="Griggs A."/>
            <person name="Gujja S."/>
            <person name="Heiman D."/>
            <person name="Howarth C."/>
            <person name="Larson L."/>
            <person name="Lui A."/>
            <person name="MacDonald P.J.P."/>
            <person name="Mehta T."/>
            <person name="Montmayeur A."/>
            <person name="Murphy C."/>
            <person name="Neiman D."/>
            <person name="Pearson M."/>
            <person name="Priest M."/>
            <person name="Roberts A."/>
            <person name="Saif S."/>
            <person name="Shea T."/>
            <person name="Shenoy N."/>
            <person name="Sisk P."/>
            <person name="Stolte C."/>
            <person name="Sykes S."/>
            <person name="Wortman J."/>
            <person name="Nusbaum C."/>
            <person name="Birren B."/>
        </authorList>
    </citation>
    <scope>NUCLEOTIDE SEQUENCE [LARGE SCALE GENOMIC DNA]</scope>
    <source>
        <strain evidence="1">Fo47</strain>
    </source>
</reference>